<accession>A0A7V5CS95</accession>
<proteinExistence type="predicted"/>
<dbReference type="InterPro" id="IPR023159">
    <property type="entry name" value="SO1590-like_sf"/>
</dbReference>
<reference evidence="1" key="1">
    <citation type="journal article" date="2020" name="mSystems">
        <title>Genome- and Community-Level Interaction Insights into Carbon Utilization and Element Cycling Functions of Hydrothermarchaeota in Hydrothermal Sediment.</title>
        <authorList>
            <person name="Zhou Z."/>
            <person name="Liu Y."/>
            <person name="Xu W."/>
            <person name="Pan J."/>
            <person name="Luo Z.H."/>
            <person name="Li M."/>
        </authorList>
    </citation>
    <scope>NUCLEOTIDE SEQUENCE [LARGE SCALE GENOMIC DNA]</scope>
    <source>
        <strain evidence="1">SpSt-855</strain>
    </source>
</reference>
<dbReference type="InterPro" id="IPR021607">
    <property type="entry name" value="DUF3224"/>
</dbReference>
<dbReference type="AlphaFoldDB" id="A0A7V5CS95"/>
<dbReference type="SUPFAM" id="SSF159238">
    <property type="entry name" value="SO1590-like"/>
    <property type="match status" value="1"/>
</dbReference>
<protein>
    <submittedName>
        <fullName evidence="1">DUF3224 domain-containing protein</fullName>
    </submittedName>
</protein>
<dbReference type="EMBL" id="DTKL01000015">
    <property type="protein sequence ID" value="HGY93556.1"/>
    <property type="molecule type" value="Genomic_DNA"/>
</dbReference>
<gene>
    <name evidence="1" type="ORF">ENW50_02540</name>
</gene>
<dbReference type="Gene3D" id="2.40.350.10">
    <property type="entry name" value="SO1590-like"/>
    <property type="match status" value="1"/>
</dbReference>
<organism evidence="1">
    <name type="scientific">Acidobacterium capsulatum</name>
    <dbReference type="NCBI Taxonomy" id="33075"/>
    <lineage>
        <taxon>Bacteria</taxon>
        <taxon>Pseudomonadati</taxon>
        <taxon>Acidobacteriota</taxon>
        <taxon>Terriglobia</taxon>
        <taxon>Terriglobales</taxon>
        <taxon>Acidobacteriaceae</taxon>
        <taxon>Acidobacterium</taxon>
    </lineage>
</organism>
<dbReference type="Pfam" id="PF11528">
    <property type="entry name" value="DUF3224"/>
    <property type="match status" value="1"/>
</dbReference>
<name>A0A7V5CS95_9BACT</name>
<comment type="caution">
    <text evidence="1">The sequence shown here is derived from an EMBL/GenBank/DDBJ whole genome shotgun (WGS) entry which is preliminary data.</text>
</comment>
<sequence length="128" mass="13341">MHHAHGTFTVEMKPAPASPAEGLTTFTMQKQYAGDLTGTSKGEMISAGDYKTGAAGYVAIEMVTGTLDGRQGSFALAQMATMDAGGPKMRVIVVPGSGTGALKGIGGTFTINIEHGQHFYLLDYTLPE</sequence>
<evidence type="ECO:0000313" key="1">
    <source>
        <dbReference type="EMBL" id="HGY93556.1"/>
    </source>
</evidence>